<sequence>MIRAVPNENIIYPILDLIRKEVRQITPDSSLGMPNVKLYREHPLDKDTVTSIELTYESGHVEQVTLGLGNDDVNTYPENMRKQEYEYYRHFRLNYVVITFLSPSSDVITDYYIGLDYAKDGNLEGNKVVKR</sequence>
<dbReference type="RefSeq" id="WP_089282327.1">
    <property type="nucleotide sequence ID" value="NZ_FZOJ01000006.1"/>
</dbReference>
<dbReference type="EMBL" id="FZOJ01000006">
    <property type="protein sequence ID" value="SNS21802.1"/>
    <property type="molecule type" value="Genomic_DNA"/>
</dbReference>
<protein>
    <submittedName>
        <fullName evidence="1">Uncharacterized protein</fullName>
    </submittedName>
</protein>
<evidence type="ECO:0000313" key="1">
    <source>
        <dbReference type="EMBL" id="SNS21802.1"/>
    </source>
</evidence>
<dbReference type="Proteomes" id="UP000198304">
    <property type="component" value="Unassembled WGS sequence"/>
</dbReference>
<keyword evidence="2" id="KW-1185">Reference proteome</keyword>
<proteinExistence type="predicted"/>
<evidence type="ECO:0000313" key="2">
    <source>
        <dbReference type="Proteomes" id="UP000198304"/>
    </source>
</evidence>
<organism evidence="1 2">
    <name type="scientific">Anaerovirgula multivorans</name>
    <dbReference type="NCBI Taxonomy" id="312168"/>
    <lineage>
        <taxon>Bacteria</taxon>
        <taxon>Bacillati</taxon>
        <taxon>Bacillota</taxon>
        <taxon>Clostridia</taxon>
        <taxon>Peptostreptococcales</taxon>
        <taxon>Natronincolaceae</taxon>
        <taxon>Anaerovirgula</taxon>
    </lineage>
</organism>
<dbReference type="AlphaFoldDB" id="A0A239CPL5"/>
<reference evidence="1 2" key="1">
    <citation type="submission" date="2017-06" db="EMBL/GenBank/DDBJ databases">
        <authorList>
            <person name="Kim H.J."/>
            <person name="Triplett B.A."/>
        </authorList>
    </citation>
    <scope>NUCLEOTIDE SEQUENCE [LARGE SCALE GENOMIC DNA]</scope>
    <source>
        <strain evidence="1 2">SCA</strain>
    </source>
</reference>
<gene>
    <name evidence="1" type="ORF">SAMN05446037_100673</name>
</gene>
<name>A0A239CPL5_9FIRM</name>
<dbReference type="OrthoDB" id="2608729at2"/>
<accession>A0A239CPL5</accession>